<comment type="caution">
    <text evidence="2">The sequence shown here is derived from an EMBL/GenBank/DDBJ whole genome shotgun (WGS) entry which is preliminary data.</text>
</comment>
<keyword evidence="3" id="KW-1185">Reference proteome</keyword>
<sequence>MTIHNFNFNARHSFTGKYARARQKLWIHFQIYSPPNVPPYSMFRCISDTDGAFKPLPTETRNFGVPNTHAKALPPHSLPTYAHHSTPTPSLTKASSQLALAAQRGPSYSTSAERGLQPRPSSQIRVPRPPRTVTHRNPFGSLGTTYRNKEPCHTTRHFQASAFHNLRWPRRGNAIHTVKANSGIFNLAITSSRLANTSSQPAYTHGIPIWTSNLASQRTMAAFSRECDPYSQSQFRHSDITIAPAPRTSLTFQVPSFRRNDGTCGFARRSLRALTGFRYLHPTSPLDVIPPRSRGNTIHIVKANSGISSHTITSSPPLAAIVRSPQRGDRSRVFDFNDIMRRVGGALMDAPHIPYGIPVYARISVSRSGVVLLGILLSVHLWGRVETGKRWKPWSKYDQI</sequence>
<dbReference type="Proteomes" id="UP000521943">
    <property type="component" value="Unassembled WGS sequence"/>
</dbReference>
<protein>
    <submittedName>
        <fullName evidence="2">Uncharacterized protein</fullName>
    </submittedName>
</protein>
<evidence type="ECO:0000256" key="1">
    <source>
        <dbReference type="SAM" id="MobiDB-lite"/>
    </source>
</evidence>
<accession>A0A8H6HGX4</accession>
<reference evidence="2 3" key="1">
    <citation type="submission" date="2020-07" db="EMBL/GenBank/DDBJ databases">
        <title>Comparative genomics of pyrophilous fungi reveals a link between fire events and developmental genes.</title>
        <authorList>
            <consortium name="DOE Joint Genome Institute"/>
            <person name="Steindorff A.S."/>
            <person name="Carver A."/>
            <person name="Calhoun S."/>
            <person name="Stillman K."/>
            <person name="Liu H."/>
            <person name="Lipzen A."/>
            <person name="Pangilinan J."/>
            <person name="Labutti K."/>
            <person name="Bruns T.D."/>
            <person name="Grigoriev I.V."/>
        </authorList>
    </citation>
    <scope>NUCLEOTIDE SEQUENCE [LARGE SCALE GENOMIC DNA]</scope>
    <source>
        <strain evidence="2 3">CBS 144469</strain>
    </source>
</reference>
<organism evidence="2 3">
    <name type="scientific">Ephemerocybe angulata</name>
    <dbReference type="NCBI Taxonomy" id="980116"/>
    <lineage>
        <taxon>Eukaryota</taxon>
        <taxon>Fungi</taxon>
        <taxon>Dikarya</taxon>
        <taxon>Basidiomycota</taxon>
        <taxon>Agaricomycotina</taxon>
        <taxon>Agaricomycetes</taxon>
        <taxon>Agaricomycetidae</taxon>
        <taxon>Agaricales</taxon>
        <taxon>Agaricineae</taxon>
        <taxon>Psathyrellaceae</taxon>
        <taxon>Ephemerocybe</taxon>
    </lineage>
</organism>
<gene>
    <name evidence="2" type="ORF">DFP72DRAFT_855621</name>
</gene>
<evidence type="ECO:0000313" key="3">
    <source>
        <dbReference type="Proteomes" id="UP000521943"/>
    </source>
</evidence>
<dbReference type="AlphaFoldDB" id="A0A8H6HGX4"/>
<name>A0A8H6HGX4_9AGAR</name>
<feature type="compositionally biased region" description="Polar residues" evidence="1">
    <location>
        <begin position="83"/>
        <end position="98"/>
    </location>
</feature>
<dbReference type="EMBL" id="JACGCI010000095">
    <property type="protein sequence ID" value="KAF6746170.1"/>
    <property type="molecule type" value="Genomic_DNA"/>
</dbReference>
<feature type="region of interest" description="Disordered" evidence="1">
    <location>
        <begin position="64"/>
        <end position="148"/>
    </location>
</feature>
<proteinExistence type="predicted"/>
<evidence type="ECO:0000313" key="2">
    <source>
        <dbReference type="EMBL" id="KAF6746170.1"/>
    </source>
</evidence>